<evidence type="ECO:0000256" key="4">
    <source>
        <dbReference type="ARBA" id="ARBA00022475"/>
    </source>
</evidence>
<keyword evidence="4" id="KW-1003">Cell membrane</keyword>
<evidence type="ECO:0000256" key="7">
    <source>
        <dbReference type="ARBA" id="ARBA00022927"/>
    </source>
</evidence>
<keyword evidence="9" id="KW-0472">Membrane</keyword>
<keyword evidence="10" id="KW-0732">Signal</keyword>
<keyword evidence="6" id="KW-0812">Transmembrane</keyword>
<name>A0A161LE60_9BACT</name>
<dbReference type="SUPFAM" id="SSF74653">
    <property type="entry name" value="TolA/TonB C-terminal domain"/>
    <property type="match status" value="1"/>
</dbReference>
<evidence type="ECO:0000256" key="9">
    <source>
        <dbReference type="ARBA" id="ARBA00023136"/>
    </source>
</evidence>
<dbReference type="Pfam" id="PF07661">
    <property type="entry name" value="MORN_2"/>
    <property type="match status" value="2"/>
</dbReference>
<dbReference type="Gene3D" id="2.20.110.10">
    <property type="entry name" value="Histone H3 K4-specific methyltransferase SET7/9 N-terminal domain"/>
    <property type="match status" value="1"/>
</dbReference>
<dbReference type="GO" id="GO:0055085">
    <property type="term" value="P:transmembrane transport"/>
    <property type="evidence" value="ECO:0007669"/>
    <property type="project" value="InterPro"/>
</dbReference>
<dbReference type="AlphaFoldDB" id="A0A161LE60"/>
<sequence>MSDIKPNNMSTTKRLLFSACFLTLVLAIHAQAIVYLDANDKPVKKPSKASKYMTITRDSVNPDKAETRLYDMENRQLKLNNFSSLILTKQDGVQREWYLSGQIKSEWIMQEGKLNGYNRTWFENGQIKSDAYYKDNLQYGSDKEWYQNGQLLRSAEYTDNKINGKLLTYWQNGHLRRADIYDMGELKEGQCFDSLDNKVPYIKYMEMPKFPNGDVSAYLARTVQYPIMAQKNRIQGRVIVQFVVDKNGTISEIKVVKSVDSSLDREAIRIVSRMPNWIPGKREGEPVRVKYTLPVNFRLQ</sequence>
<comment type="subcellular location">
    <subcellularLocation>
        <location evidence="1">Cell inner membrane</location>
        <topology evidence="1">Single-pass membrane protein</topology>
        <orientation evidence="1">Periplasmic side</orientation>
    </subcellularLocation>
</comment>
<reference evidence="13" key="1">
    <citation type="submission" date="2016-04" db="EMBL/GenBank/DDBJ databases">
        <title>Draft genome sequence of Paludibacter jiangxiensis strain NM7.</title>
        <authorList>
            <person name="Qiu Y."/>
            <person name="Matsuura N."/>
            <person name="Ohashi A."/>
            <person name="Tourlousse M.D."/>
            <person name="Sekiguchi Y."/>
        </authorList>
    </citation>
    <scope>NUCLEOTIDE SEQUENCE [LARGE SCALE GENOMIC DNA]</scope>
    <source>
        <strain evidence="13">NM7</strain>
    </source>
</reference>
<keyword evidence="5" id="KW-0997">Cell inner membrane</keyword>
<evidence type="ECO:0000256" key="5">
    <source>
        <dbReference type="ARBA" id="ARBA00022519"/>
    </source>
</evidence>
<protein>
    <submittedName>
        <fullName evidence="12">TonB family C-terminal domain-containing protein</fullName>
    </submittedName>
</protein>
<keyword evidence="3" id="KW-0813">Transport</keyword>
<evidence type="ECO:0000313" key="13">
    <source>
        <dbReference type="Proteomes" id="UP000076586"/>
    </source>
</evidence>
<evidence type="ECO:0000256" key="3">
    <source>
        <dbReference type="ARBA" id="ARBA00022448"/>
    </source>
</evidence>
<dbReference type="Gene3D" id="3.30.1150.10">
    <property type="match status" value="1"/>
</dbReference>
<evidence type="ECO:0000256" key="8">
    <source>
        <dbReference type="ARBA" id="ARBA00022989"/>
    </source>
</evidence>
<dbReference type="GO" id="GO:0015031">
    <property type="term" value="P:protein transport"/>
    <property type="evidence" value="ECO:0007669"/>
    <property type="project" value="UniProtKB-KW"/>
</dbReference>
<dbReference type="Pfam" id="PF03544">
    <property type="entry name" value="TonB_C"/>
    <property type="match status" value="1"/>
</dbReference>
<dbReference type="InterPro" id="IPR011652">
    <property type="entry name" value="MORN_2"/>
</dbReference>
<dbReference type="PROSITE" id="PS52015">
    <property type="entry name" value="TONB_CTD"/>
    <property type="match status" value="1"/>
</dbReference>
<dbReference type="InterPro" id="IPR037682">
    <property type="entry name" value="TonB_C"/>
</dbReference>
<proteinExistence type="inferred from homology"/>
<feature type="chain" id="PRO_5007823775" evidence="10">
    <location>
        <begin position="33"/>
        <end position="300"/>
    </location>
</feature>
<comment type="caution">
    <text evidence="12">The sequence shown here is derived from an EMBL/GenBank/DDBJ whole genome shotgun (WGS) entry which is preliminary data.</text>
</comment>
<evidence type="ECO:0000256" key="10">
    <source>
        <dbReference type="SAM" id="SignalP"/>
    </source>
</evidence>
<feature type="signal peptide" evidence="10">
    <location>
        <begin position="1"/>
        <end position="32"/>
    </location>
</feature>
<evidence type="ECO:0000256" key="2">
    <source>
        <dbReference type="ARBA" id="ARBA00006555"/>
    </source>
</evidence>
<dbReference type="NCBIfam" id="TIGR01352">
    <property type="entry name" value="tonB_Cterm"/>
    <property type="match status" value="1"/>
</dbReference>
<dbReference type="InterPro" id="IPR006260">
    <property type="entry name" value="TonB/TolA_C"/>
</dbReference>
<dbReference type="GO" id="GO:0031992">
    <property type="term" value="F:energy transducer activity"/>
    <property type="evidence" value="ECO:0007669"/>
    <property type="project" value="TreeGrafter"/>
</dbReference>
<comment type="similarity">
    <text evidence="2">Belongs to the TonB family.</text>
</comment>
<dbReference type="STRING" id="681398.PJIAN_378"/>
<evidence type="ECO:0000259" key="11">
    <source>
        <dbReference type="PROSITE" id="PS52015"/>
    </source>
</evidence>
<evidence type="ECO:0000256" key="1">
    <source>
        <dbReference type="ARBA" id="ARBA00004383"/>
    </source>
</evidence>
<keyword evidence="13" id="KW-1185">Reference proteome</keyword>
<feature type="domain" description="TonB C-terminal" evidence="11">
    <location>
        <begin position="210"/>
        <end position="300"/>
    </location>
</feature>
<evidence type="ECO:0000256" key="6">
    <source>
        <dbReference type="ARBA" id="ARBA00022692"/>
    </source>
</evidence>
<keyword evidence="8" id="KW-1133">Transmembrane helix</keyword>
<gene>
    <name evidence="12" type="ORF">PJIAN_378</name>
</gene>
<organism evidence="12 13">
    <name type="scientific">Paludibacter jiangxiensis</name>
    <dbReference type="NCBI Taxonomy" id="681398"/>
    <lineage>
        <taxon>Bacteria</taxon>
        <taxon>Pseudomonadati</taxon>
        <taxon>Bacteroidota</taxon>
        <taxon>Bacteroidia</taxon>
        <taxon>Bacteroidales</taxon>
        <taxon>Paludibacteraceae</taxon>
        <taxon>Paludibacter</taxon>
    </lineage>
</organism>
<dbReference type="Proteomes" id="UP000076586">
    <property type="component" value="Unassembled WGS sequence"/>
</dbReference>
<reference evidence="13" key="2">
    <citation type="journal article" date="2017" name="Genome Announc.">
        <title>Draft genome sequence of Paludibacter jiangxiensis NM7(T), a propionate-producing fermentative bacterium.</title>
        <authorList>
            <person name="Qiu Y.-L."/>
            <person name="Tourlousse D.M."/>
            <person name="Matsuura N."/>
            <person name="Ohashi A."/>
            <person name="Sekiguchi Y."/>
        </authorList>
    </citation>
    <scope>NUCLEOTIDE SEQUENCE [LARGE SCALE GENOMIC DNA]</scope>
    <source>
        <strain evidence="13">NM7</strain>
    </source>
</reference>
<dbReference type="PANTHER" id="PTHR33446">
    <property type="entry name" value="PROTEIN TONB-RELATED"/>
    <property type="match status" value="1"/>
</dbReference>
<accession>A0A161LE60</accession>
<keyword evidence="7" id="KW-0653">Protein transport</keyword>
<dbReference type="PANTHER" id="PTHR33446:SF2">
    <property type="entry name" value="PROTEIN TONB"/>
    <property type="match status" value="1"/>
</dbReference>
<dbReference type="SUPFAM" id="SSF82185">
    <property type="entry name" value="Histone H3 K4-specific methyltransferase SET7/9 N-terminal domain"/>
    <property type="match status" value="1"/>
</dbReference>
<dbReference type="FunFam" id="3.30.1150.10:FF:000002">
    <property type="entry name" value="Energy transducer TonB"/>
    <property type="match status" value="1"/>
</dbReference>
<dbReference type="GO" id="GO:0098797">
    <property type="term" value="C:plasma membrane protein complex"/>
    <property type="evidence" value="ECO:0007669"/>
    <property type="project" value="TreeGrafter"/>
</dbReference>
<dbReference type="InterPro" id="IPR051045">
    <property type="entry name" value="TonB-dependent_transducer"/>
</dbReference>
<dbReference type="EMBL" id="BDCR01000003">
    <property type="protein sequence ID" value="GAT62775.1"/>
    <property type="molecule type" value="Genomic_DNA"/>
</dbReference>
<evidence type="ECO:0000313" key="12">
    <source>
        <dbReference type="EMBL" id="GAT62775.1"/>
    </source>
</evidence>